<organism evidence="2 3">
    <name type="scientific">Psychromarinibacter sediminicola</name>
    <dbReference type="NCBI Taxonomy" id="3033385"/>
    <lineage>
        <taxon>Bacteria</taxon>
        <taxon>Pseudomonadati</taxon>
        <taxon>Pseudomonadota</taxon>
        <taxon>Alphaproteobacteria</taxon>
        <taxon>Rhodobacterales</taxon>
        <taxon>Paracoccaceae</taxon>
        <taxon>Psychromarinibacter</taxon>
    </lineage>
</organism>
<evidence type="ECO:0000256" key="1">
    <source>
        <dbReference type="SAM" id="MobiDB-lite"/>
    </source>
</evidence>
<comment type="caution">
    <text evidence="2">The sequence shown here is derived from an EMBL/GenBank/DDBJ whole genome shotgun (WGS) entry which is preliminary data.</text>
</comment>
<dbReference type="AlphaFoldDB" id="A0AAE3NQT0"/>
<proteinExistence type="predicted"/>
<name>A0AAE3NQT0_9RHOB</name>
<evidence type="ECO:0008006" key="4">
    <source>
        <dbReference type="Google" id="ProtNLM"/>
    </source>
</evidence>
<dbReference type="Proteomes" id="UP001220964">
    <property type="component" value="Unassembled WGS sequence"/>
</dbReference>
<dbReference type="EMBL" id="JARGYC010000017">
    <property type="protein sequence ID" value="MDF0600711.1"/>
    <property type="molecule type" value="Genomic_DNA"/>
</dbReference>
<gene>
    <name evidence="2" type="ORF">P1J78_08215</name>
</gene>
<feature type="region of interest" description="Disordered" evidence="1">
    <location>
        <begin position="116"/>
        <end position="203"/>
    </location>
</feature>
<evidence type="ECO:0000313" key="3">
    <source>
        <dbReference type="Proteomes" id="UP001220964"/>
    </source>
</evidence>
<accession>A0AAE3NQT0</accession>
<evidence type="ECO:0000313" key="2">
    <source>
        <dbReference type="EMBL" id="MDF0600711.1"/>
    </source>
</evidence>
<protein>
    <recommendedName>
        <fullName evidence="4">Regulatory protein, gntR family</fullName>
    </recommendedName>
</protein>
<reference evidence="2" key="1">
    <citation type="submission" date="2023-03" db="EMBL/GenBank/DDBJ databases">
        <title>Multiphase analysis and comparison of six strains from genera Psychromarinibacter, Lutimaribacter, and Maritimibacter, including a novel species: Psychromarinibacter sediminicola sp. nov.</title>
        <authorList>
            <person name="Wang Y.-H."/>
            <person name="Ye M.-Q."/>
            <person name="Du Z.-J."/>
        </authorList>
    </citation>
    <scope>NUCLEOTIDE SEQUENCE</scope>
    <source>
        <strain evidence="2">C21-152</strain>
    </source>
</reference>
<keyword evidence="3" id="KW-1185">Reference proteome</keyword>
<sequence length="217" mass="23638">MSDTVRENFEHLTSRGDIASDRRLPSDLELAERFEVSRPVTAARWRASEMTVLSCRGRGPALSCEANGTVRSVRRRATRADVQRCREVRASFVSARTALLDQINNARQRMFEGNRYMTDSSRPTNGAWPGRARSPIERSGPRVALTGASGWVGVPSNGSTKNAATAPGHIPADNAGTLAGPGTERKRPSPLPRIAEHLPGGRFRAIGHDGTVCRRLQ</sequence>